<accession>A0A5H2PWN2</accession>
<dbReference type="Pfam" id="PF11162">
    <property type="entry name" value="DUF2946"/>
    <property type="match status" value="1"/>
</dbReference>
<gene>
    <name evidence="1" type="ORF">C2L97_22245</name>
</gene>
<proteinExistence type="predicted"/>
<reference evidence="1" key="1">
    <citation type="submission" date="2018-01" db="EMBL/GenBank/DDBJ databases">
        <title>Complete Genome Sequence of three strains from Ralstonia solanacearum ecotype Moko sequevar IIA-53 from Brazil.</title>
        <authorList>
            <person name="Silva J.R."/>
            <person name="Albuquerque G.M.R."/>
            <person name="Pais A.K.L."/>
            <person name="Silva A.M.F."/>
            <person name="Boiteux M.E.N.F."/>
            <person name="Souza E.B."/>
            <person name="Mariano R.L.R."/>
        </authorList>
    </citation>
    <scope>NUCLEOTIDE SEQUENCE [LARGE SCALE GENOMIC DNA]</scope>
    <source>
        <strain evidence="1">SFC</strain>
        <plasmid evidence="1">unnamed</plasmid>
    </source>
</reference>
<evidence type="ECO:0000313" key="1">
    <source>
        <dbReference type="EMBL" id="AYB59078.1"/>
    </source>
</evidence>
<sequence length="123" mass="12610">MHRQMAAWIAIFAMLCHALMPAIAQATAGSVAPALLVQLCSVSGVKMVAIGVDKPTSPPDKPFSSPHCPYCQSGSHFALPPAFGPACSVAGLPTADFVSAVSTPRVKSRKLAAAPPRGPPSFS</sequence>
<dbReference type="EMBL" id="CP026093">
    <property type="protein sequence ID" value="AYB59078.1"/>
    <property type="molecule type" value="Genomic_DNA"/>
</dbReference>
<dbReference type="AlphaFoldDB" id="A0A5H2PWN2"/>
<geneLocation type="plasmid" evidence="1">
    <name>unnamed</name>
</geneLocation>
<name>A0A5H2PWN2_RALSL</name>
<keyword evidence="1" id="KW-0614">Plasmid</keyword>
<organism evidence="1">
    <name type="scientific">Ralstonia solanacearum</name>
    <name type="common">Pseudomonas solanacearum</name>
    <dbReference type="NCBI Taxonomy" id="305"/>
    <lineage>
        <taxon>Bacteria</taxon>
        <taxon>Pseudomonadati</taxon>
        <taxon>Pseudomonadota</taxon>
        <taxon>Betaproteobacteria</taxon>
        <taxon>Burkholderiales</taxon>
        <taxon>Burkholderiaceae</taxon>
        <taxon>Ralstonia</taxon>
        <taxon>Ralstonia solanacearum species complex</taxon>
    </lineage>
</organism>
<dbReference type="InterPro" id="IPR021333">
    <property type="entry name" value="DUF2946"/>
</dbReference>
<protein>
    <submittedName>
        <fullName evidence="1">DUF2946 domain-containing protein</fullName>
    </submittedName>
</protein>